<evidence type="ECO:0000313" key="3">
    <source>
        <dbReference type="EnsemblPlants" id="Zm00001eb188440_P001"/>
    </source>
</evidence>
<sequence>MAIILYWVYTFTFLPIVLYWVYTDGYQLILHPLERYRLHTLDEEEEKFISLCTVVCGILLQHLVHAIHVMVLFLLPRVMENDVIARYYGQGKGVVVKAIYDREVTWNQLGTRVNQLSNNTLLAELLLTTPGRTKWDFLWELLTDKVDWFAKKMCTNNFTILAMHSDMPQQEGMQLWHTTTRRKPEVTSPPIGGTQGPCTSVDCSALQDTSAQGRANEGETVAGGTGVSAASQDGRTGQLFQLHVDPFRGSLFVPRSTSLPAPVSAGRPVWRWYHNPGRQRHGCPGETGNLSWICPAKVQGILHVRSVQPILYAPWMDRLIDLPRLVLRSG</sequence>
<keyword evidence="4" id="KW-1185">Reference proteome</keyword>
<keyword evidence="2" id="KW-1133">Transmembrane helix</keyword>
<organism evidence="3 4">
    <name type="scientific">Zea mays</name>
    <name type="common">Maize</name>
    <dbReference type="NCBI Taxonomy" id="4577"/>
    <lineage>
        <taxon>Eukaryota</taxon>
        <taxon>Viridiplantae</taxon>
        <taxon>Streptophyta</taxon>
        <taxon>Embryophyta</taxon>
        <taxon>Tracheophyta</taxon>
        <taxon>Spermatophyta</taxon>
        <taxon>Magnoliopsida</taxon>
        <taxon>Liliopsida</taxon>
        <taxon>Poales</taxon>
        <taxon>Poaceae</taxon>
        <taxon>PACMAD clade</taxon>
        <taxon>Panicoideae</taxon>
        <taxon>Andropogonodae</taxon>
        <taxon>Andropogoneae</taxon>
        <taxon>Tripsacinae</taxon>
        <taxon>Zea</taxon>
    </lineage>
</organism>
<name>A0A804NV26_MAIZE</name>
<reference evidence="4" key="1">
    <citation type="journal article" date="2009" name="Science">
        <title>The B73 maize genome: complexity, diversity, and dynamics.</title>
        <authorList>
            <person name="Schnable P.S."/>
            <person name="Ware D."/>
            <person name="Fulton R.S."/>
            <person name="Stein J.C."/>
            <person name="Wei F."/>
            <person name="Pasternak S."/>
            <person name="Liang C."/>
            <person name="Zhang J."/>
            <person name="Fulton L."/>
            <person name="Graves T.A."/>
            <person name="Minx P."/>
            <person name="Reily A.D."/>
            <person name="Courtney L."/>
            <person name="Kruchowski S.S."/>
            <person name="Tomlinson C."/>
            <person name="Strong C."/>
            <person name="Delehaunty K."/>
            <person name="Fronick C."/>
            <person name="Courtney B."/>
            <person name="Rock S.M."/>
            <person name="Belter E."/>
            <person name="Du F."/>
            <person name="Kim K."/>
            <person name="Abbott R.M."/>
            <person name="Cotton M."/>
            <person name="Levy A."/>
            <person name="Marchetto P."/>
            <person name="Ochoa K."/>
            <person name="Jackson S.M."/>
            <person name="Gillam B."/>
            <person name="Chen W."/>
            <person name="Yan L."/>
            <person name="Higginbotham J."/>
            <person name="Cardenas M."/>
            <person name="Waligorski J."/>
            <person name="Applebaum E."/>
            <person name="Phelps L."/>
            <person name="Falcone J."/>
            <person name="Kanchi K."/>
            <person name="Thane T."/>
            <person name="Scimone A."/>
            <person name="Thane N."/>
            <person name="Henke J."/>
            <person name="Wang T."/>
            <person name="Ruppert J."/>
            <person name="Shah N."/>
            <person name="Rotter K."/>
            <person name="Hodges J."/>
            <person name="Ingenthron E."/>
            <person name="Cordes M."/>
            <person name="Kohlberg S."/>
            <person name="Sgro J."/>
            <person name="Delgado B."/>
            <person name="Mead K."/>
            <person name="Chinwalla A."/>
            <person name="Leonard S."/>
            <person name="Crouse K."/>
            <person name="Collura K."/>
            <person name="Kudrna D."/>
            <person name="Currie J."/>
            <person name="He R."/>
            <person name="Angelova A."/>
            <person name="Rajasekar S."/>
            <person name="Mueller T."/>
            <person name="Lomeli R."/>
            <person name="Scara G."/>
            <person name="Ko A."/>
            <person name="Delaney K."/>
            <person name="Wissotski M."/>
            <person name="Lopez G."/>
            <person name="Campos D."/>
            <person name="Braidotti M."/>
            <person name="Ashley E."/>
            <person name="Golser W."/>
            <person name="Kim H."/>
            <person name="Lee S."/>
            <person name="Lin J."/>
            <person name="Dujmic Z."/>
            <person name="Kim W."/>
            <person name="Talag J."/>
            <person name="Zuccolo A."/>
            <person name="Fan C."/>
            <person name="Sebastian A."/>
            <person name="Kramer M."/>
            <person name="Spiegel L."/>
            <person name="Nascimento L."/>
            <person name="Zutavern T."/>
            <person name="Miller B."/>
            <person name="Ambroise C."/>
            <person name="Muller S."/>
            <person name="Spooner W."/>
            <person name="Narechania A."/>
            <person name="Ren L."/>
            <person name="Wei S."/>
            <person name="Kumari S."/>
            <person name="Faga B."/>
            <person name="Levy M.J."/>
            <person name="McMahan L."/>
            <person name="Van Buren P."/>
            <person name="Vaughn M.W."/>
            <person name="Ying K."/>
            <person name="Yeh C.-T."/>
            <person name="Emrich S.J."/>
            <person name="Jia Y."/>
            <person name="Kalyanaraman A."/>
            <person name="Hsia A.-P."/>
            <person name="Barbazuk W.B."/>
            <person name="Baucom R.S."/>
            <person name="Brutnell T.P."/>
            <person name="Carpita N.C."/>
            <person name="Chaparro C."/>
            <person name="Chia J.-M."/>
            <person name="Deragon J.-M."/>
            <person name="Estill J.C."/>
            <person name="Fu Y."/>
            <person name="Jeddeloh J.A."/>
            <person name="Han Y."/>
            <person name="Lee H."/>
            <person name="Li P."/>
            <person name="Lisch D.R."/>
            <person name="Liu S."/>
            <person name="Liu Z."/>
            <person name="Nagel D.H."/>
            <person name="McCann M.C."/>
            <person name="SanMiguel P."/>
            <person name="Myers A.M."/>
            <person name="Nettleton D."/>
            <person name="Nguyen J."/>
            <person name="Penning B.W."/>
            <person name="Ponnala L."/>
            <person name="Schneider K.L."/>
            <person name="Schwartz D.C."/>
            <person name="Sharma A."/>
            <person name="Soderlund C."/>
            <person name="Springer N.M."/>
            <person name="Sun Q."/>
            <person name="Wang H."/>
            <person name="Waterman M."/>
            <person name="Westerman R."/>
            <person name="Wolfgruber T.K."/>
            <person name="Yang L."/>
            <person name="Yu Y."/>
            <person name="Zhang L."/>
            <person name="Zhou S."/>
            <person name="Zhu Q."/>
            <person name="Bennetzen J.L."/>
            <person name="Dawe R.K."/>
            <person name="Jiang J."/>
            <person name="Jiang N."/>
            <person name="Presting G.G."/>
            <person name="Wessler S.R."/>
            <person name="Aluru S."/>
            <person name="Martienssen R.A."/>
            <person name="Clifton S.W."/>
            <person name="McCombie W.R."/>
            <person name="Wing R.A."/>
            <person name="Wilson R.K."/>
        </authorList>
    </citation>
    <scope>NUCLEOTIDE SEQUENCE [LARGE SCALE GENOMIC DNA]</scope>
    <source>
        <strain evidence="4">cv. B73</strain>
    </source>
</reference>
<dbReference type="Gramene" id="Zm00001eb188440_T001">
    <property type="protein sequence ID" value="Zm00001eb188440_P001"/>
    <property type="gene ID" value="Zm00001eb188440"/>
</dbReference>
<dbReference type="EnsemblPlants" id="Zm00001eb188440_T001">
    <property type="protein sequence ID" value="Zm00001eb188440_P001"/>
    <property type="gene ID" value="Zm00001eb188440"/>
</dbReference>
<protein>
    <submittedName>
        <fullName evidence="3">Uncharacterized protein</fullName>
    </submittedName>
</protein>
<dbReference type="Proteomes" id="UP000007305">
    <property type="component" value="Chromosome 4"/>
</dbReference>
<keyword evidence="2" id="KW-0812">Transmembrane</keyword>
<dbReference type="InParanoid" id="A0A804NV26"/>
<evidence type="ECO:0000256" key="1">
    <source>
        <dbReference type="SAM" id="MobiDB-lite"/>
    </source>
</evidence>
<proteinExistence type="predicted"/>
<accession>A0A804NV26</accession>
<feature type="transmembrane region" description="Helical" evidence="2">
    <location>
        <begin position="5"/>
        <end position="22"/>
    </location>
</feature>
<evidence type="ECO:0000256" key="2">
    <source>
        <dbReference type="SAM" id="Phobius"/>
    </source>
</evidence>
<dbReference type="AlphaFoldDB" id="A0A804NV26"/>
<feature type="region of interest" description="Disordered" evidence="1">
    <location>
        <begin position="211"/>
        <end position="232"/>
    </location>
</feature>
<keyword evidence="2" id="KW-0472">Membrane</keyword>
<reference evidence="3" key="3">
    <citation type="submission" date="2021-05" db="UniProtKB">
        <authorList>
            <consortium name="EnsemblPlants"/>
        </authorList>
    </citation>
    <scope>IDENTIFICATION</scope>
    <source>
        <strain evidence="3">cv. B73</strain>
    </source>
</reference>
<evidence type="ECO:0000313" key="4">
    <source>
        <dbReference type="Proteomes" id="UP000007305"/>
    </source>
</evidence>
<reference evidence="3" key="2">
    <citation type="submission" date="2019-07" db="EMBL/GenBank/DDBJ databases">
        <authorList>
            <person name="Seetharam A."/>
            <person name="Woodhouse M."/>
            <person name="Cannon E."/>
        </authorList>
    </citation>
    <scope>NUCLEOTIDE SEQUENCE [LARGE SCALE GENOMIC DNA]</scope>
    <source>
        <strain evidence="3">cv. B73</strain>
    </source>
</reference>